<name>A0AAW1S4G3_9CHLO</name>
<evidence type="ECO:0000313" key="2">
    <source>
        <dbReference type="Proteomes" id="UP001445335"/>
    </source>
</evidence>
<sequence length="70" mass="8026">MATVTPDIDVKHVITIQAQQAFKGKTLRRTRVEDGAWILQLTSMPWRSPEYDSYTCFDPKVPPTLIMFGQ</sequence>
<comment type="caution">
    <text evidence="1">The sequence shown here is derived from an EMBL/GenBank/DDBJ whole genome shotgun (WGS) entry which is preliminary data.</text>
</comment>
<accession>A0AAW1S4G3</accession>
<organism evidence="1 2">
    <name type="scientific">Elliptochloris bilobata</name>
    <dbReference type="NCBI Taxonomy" id="381761"/>
    <lineage>
        <taxon>Eukaryota</taxon>
        <taxon>Viridiplantae</taxon>
        <taxon>Chlorophyta</taxon>
        <taxon>core chlorophytes</taxon>
        <taxon>Trebouxiophyceae</taxon>
        <taxon>Trebouxiophyceae incertae sedis</taxon>
        <taxon>Elliptochloris clade</taxon>
        <taxon>Elliptochloris</taxon>
    </lineage>
</organism>
<evidence type="ECO:0000313" key="1">
    <source>
        <dbReference type="EMBL" id="KAK9840931.1"/>
    </source>
</evidence>
<proteinExistence type="predicted"/>
<dbReference type="Proteomes" id="UP001445335">
    <property type="component" value="Unassembled WGS sequence"/>
</dbReference>
<protein>
    <submittedName>
        <fullName evidence="1">Uncharacterized protein</fullName>
    </submittedName>
</protein>
<dbReference type="AlphaFoldDB" id="A0AAW1S4G3"/>
<dbReference type="EMBL" id="JALJOU010000011">
    <property type="protein sequence ID" value="KAK9840931.1"/>
    <property type="molecule type" value="Genomic_DNA"/>
</dbReference>
<gene>
    <name evidence="1" type="ORF">WJX81_000992</name>
</gene>
<reference evidence="1 2" key="1">
    <citation type="journal article" date="2024" name="Nat. Commun.">
        <title>Phylogenomics reveals the evolutionary origins of lichenization in chlorophyte algae.</title>
        <authorList>
            <person name="Puginier C."/>
            <person name="Libourel C."/>
            <person name="Otte J."/>
            <person name="Skaloud P."/>
            <person name="Haon M."/>
            <person name="Grisel S."/>
            <person name="Petersen M."/>
            <person name="Berrin J.G."/>
            <person name="Delaux P.M."/>
            <person name="Dal Grande F."/>
            <person name="Keller J."/>
        </authorList>
    </citation>
    <scope>NUCLEOTIDE SEQUENCE [LARGE SCALE GENOMIC DNA]</scope>
    <source>
        <strain evidence="1 2">SAG 245.80</strain>
    </source>
</reference>
<keyword evidence="2" id="KW-1185">Reference proteome</keyword>